<comment type="caution">
    <text evidence="1">The sequence shown here is derived from an EMBL/GenBank/DDBJ whole genome shotgun (WGS) entry which is preliminary data.</text>
</comment>
<dbReference type="Proteomes" id="UP001374579">
    <property type="component" value="Unassembled WGS sequence"/>
</dbReference>
<evidence type="ECO:0000313" key="2">
    <source>
        <dbReference type="Proteomes" id="UP001374579"/>
    </source>
</evidence>
<reference evidence="1 2" key="1">
    <citation type="submission" date="2024-02" db="EMBL/GenBank/DDBJ databases">
        <title>Chromosome-scale genome assembly of the rough periwinkle Littorina saxatilis.</title>
        <authorList>
            <person name="De Jode A."/>
            <person name="Faria R."/>
            <person name="Formenti G."/>
            <person name="Sims Y."/>
            <person name="Smith T.P."/>
            <person name="Tracey A."/>
            <person name="Wood J.M.D."/>
            <person name="Zagrodzka Z.B."/>
            <person name="Johannesson K."/>
            <person name="Butlin R.K."/>
            <person name="Leder E.H."/>
        </authorList>
    </citation>
    <scope>NUCLEOTIDE SEQUENCE [LARGE SCALE GENOMIC DNA]</scope>
    <source>
        <strain evidence="1">Snail1</strain>
        <tissue evidence="1">Muscle</tissue>
    </source>
</reference>
<keyword evidence="2" id="KW-1185">Reference proteome</keyword>
<name>A0AAN9AS64_9CAEN</name>
<dbReference type="EMBL" id="JBAMIC010000022">
    <property type="protein sequence ID" value="KAK7091719.1"/>
    <property type="molecule type" value="Genomic_DNA"/>
</dbReference>
<accession>A0AAN9AS64</accession>
<organism evidence="1 2">
    <name type="scientific">Littorina saxatilis</name>
    <dbReference type="NCBI Taxonomy" id="31220"/>
    <lineage>
        <taxon>Eukaryota</taxon>
        <taxon>Metazoa</taxon>
        <taxon>Spiralia</taxon>
        <taxon>Lophotrochozoa</taxon>
        <taxon>Mollusca</taxon>
        <taxon>Gastropoda</taxon>
        <taxon>Caenogastropoda</taxon>
        <taxon>Littorinimorpha</taxon>
        <taxon>Littorinoidea</taxon>
        <taxon>Littorinidae</taxon>
        <taxon>Littorina</taxon>
    </lineage>
</organism>
<gene>
    <name evidence="1" type="ORF">V1264_009366</name>
</gene>
<proteinExistence type="predicted"/>
<evidence type="ECO:0000313" key="1">
    <source>
        <dbReference type="EMBL" id="KAK7091719.1"/>
    </source>
</evidence>
<dbReference type="AlphaFoldDB" id="A0AAN9AS64"/>
<sequence length="66" mass="7247">MAGSSSEKDKWSTDRFSASLGFYRISLSLFVVKMPVRLDHKELFATNGVSAVTPRGIKIRMSGKPG</sequence>
<protein>
    <submittedName>
        <fullName evidence="1">Uncharacterized protein</fullName>
    </submittedName>
</protein>